<dbReference type="EMBL" id="NGJN01000002">
    <property type="protein sequence ID" value="OZV69683.1"/>
    <property type="molecule type" value="Genomic_DNA"/>
</dbReference>
<reference evidence="1 2" key="1">
    <citation type="submission" date="2017-05" db="EMBL/GenBank/DDBJ databases">
        <title>The draft genome sequence of Idiomarina salinarum WNB302.</title>
        <authorList>
            <person name="Sun Y."/>
            <person name="Chen B."/>
            <person name="Du Z."/>
        </authorList>
    </citation>
    <scope>NUCLEOTIDE SEQUENCE [LARGE SCALE GENOMIC DNA]</scope>
    <source>
        <strain evidence="1 2">WNB302</strain>
    </source>
</reference>
<keyword evidence="2" id="KW-1185">Reference proteome</keyword>
<dbReference type="OrthoDB" id="662061at2"/>
<dbReference type="AlphaFoldDB" id="A0A265UWJ5"/>
<dbReference type="Proteomes" id="UP000216840">
    <property type="component" value="Unassembled WGS sequence"/>
</dbReference>
<name>A0A265UWJ5_9FLAO</name>
<gene>
    <name evidence="1" type="ORF">CA834_03400</name>
</gene>
<dbReference type="InterPro" id="IPR019534">
    <property type="entry name" value="DUF2452"/>
</dbReference>
<dbReference type="RefSeq" id="WP_094967276.1">
    <property type="nucleotide sequence ID" value="NZ_NGJN01000002.1"/>
</dbReference>
<proteinExistence type="predicted"/>
<evidence type="ECO:0000313" key="2">
    <source>
        <dbReference type="Proteomes" id="UP000216840"/>
    </source>
</evidence>
<sequence>MKKKKKPDQVVYNTETERYDASLKPYATDVSAPVITTTDTLAWKNRNINKVNKHIQAKYNELKSAYDEMMAQYEYNNLVYSAHFNFEPVVGHTYHLYKRANDSTFLSIIAPEECDFNHIGSFYLSADGIWHKTD</sequence>
<protein>
    <submittedName>
        <fullName evidence="1">GTP-binding protein</fullName>
    </submittedName>
</protein>
<organism evidence="1 2">
    <name type="scientific">Winogradskyella aurantia</name>
    <dbReference type="NCBI Taxonomy" id="1915063"/>
    <lineage>
        <taxon>Bacteria</taxon>
        <taxon>Pseudomonadati</taxon>
        <taxon>Bacteroidota</taxon>
        <taxon>Flavobacteriia</taxon>
        <taxon>Flavobacteriales</taxon>
        <taxon>Flavobacteriaceae</taxon>
        <taxon>Winogradskyella</taxon>
    </lineage>
</organism>
<dbReference type="Pfam" id="PF10504">
    <property type="entry name" value="DUF2452"/>
    <property type="match status" value="1"/>
</dbReference>
<comment type="caution">
    <text evidence="1">The sequence shown here is derived from an EMBL/GenBank/DDBJ whole genome shotgun (WGS) entry which is preliminary data.</text>
</comment>
<accession>A0A265UWJ5</accession>
<evidence type="ECO:0000313" key="1">
    <source>
        <dbReference type="EMBL" id="OZV69683.1"/>
    </source>
</evidence>